<evidence type="ECO:0000256" key="3">
    <source>
        <dbReference type="SAM" id="Coils"/>
    </source>
</evidence>
<dbReference type="Gene3D" id="2.40.50.100">
    <property type="match status" value="1"/>
</dbReference>
<comment type="caution">
    <text evidence="5">The sequence shown here is derived from an EMBL/GenBank/DDBJ whole genome shotgun (WGS) entry which is preliminary data.</text>
</comment>
<keyword evidence="6" id="KW-1185">Reference proteome</keyword>
<keyword evidence="4" id="KW-0472">Membrane</keyword>
<dbReference type="PANTHER" id="PTHR32347">
    <property type="entry name" value="EFFLUX SYSTEM COMPONENT YKNX-RELATED"/>
    <property type="match status" value="1"/>
</dbReference>
<evidence type="ECO:0000313" key="5">
    <source>
        <dbReference type="EMBL" id="MBF4692773.1"/>
    </source>
</evidence>
<evidence type="ECO:0000313" key="6">
    <source>
        <dbReference type="Proteomes" id="UP000614200"/>
    </source>
</evidence>
<dbReference type="Proteomes" id="UP000614200">
    <property type="component" value="Unassembled WGS sequence"/>
</dbReference>
<evidence type="ECO:0000256" key="2">
    <source>
        <dbReference type="ARBA" id="ARBA00023054"/>
    </source>
</evidence>
<dbReference type="Gene3D" id="2.40.420.20">
    <property type="match status" value="1"/>
</dbReference>
<sequence length="414" mass="46066">MKKSIRNIIIGAIVIVSISSMIYSKLKPLEVDGFRVEARDLYDYVEENGKVISENEVVITPKITAQVIERVKRNGDSVQKGDLILKLDSESILKQMETIKAQMTAYDEEKNSSLSVLKNQIASQSIQVNESKSKRDFAKNLYDQMTVLYEDGSLSENEWKTSKQTYETAESTYRQMQSSLNSLNAQYKNTTNASGTLEALKSQYATLELQLNDCNVVAGADGLLTEFDVKKGEMVSQQMPVGKIIDPSSYSVETYVLTDDISNLNVDDEVVLILKENGIENEFKGQIEFIAKSAEEKISSLGLIEQRIKVLIQSEALSEEVKAGYEVKVKFISEYKKAALAVPKTSIFKIEGDSYVYAVRAGRATQLKIETGIDTDSEFAVESGIDPGEIIIKNYKLDGLMPDKKVTVSNIKGN</sequence>
<dbReference type="RefSeq" id="WP_194701010.1">
    <property type="nucleotide sequence ID" value="NZ_JADKNH010000003.1"/>
</dbReference>
<dbReference type="SUPFAM" id="SSF111369">
    <property type="entry name" value="HlyD-like secretion proteins"/>
    <property type="match status" value="2"/>
</dbReference>
<dbReference type="Gene3D" id="2.40.30.170">
    <property type="match status" value="1"/>
</dbReference>
<evidence type="ECO:0000256" key="4">
    <source>
        <dbReference type="SAM" id="Phobius"/>
    </source>
</evidence>
<feature type="coiled-coil region" evidence="3">
    <location>
        <begin position="166"/>
        <end position="217"/>
    </location>
</feature>
<keyword evidence="2 3" id="KW-0175">Coiled coil</keyword>
<reference evidence="5 6" key="1">
    <citation type="submission" date="2020-11" db="EMBL/GenBank/DDBJ databases">
        <title>Fusibacter basophilias sp. nov.</title>
        <authorList>
            <person name="Qiu D."/>
        </authorList>
    </citation>
    <scope>NUCLEOTIDE SEQUENCE [LARGE SCALE GENOMIC DNA]</scope>
    <source>
        <strain evidence="5 6">Q10-2</strain>
    </source>
</reference>
<proteinExistence type="predicted"/>
<dbReference type="EMBL" id="JADKNH010000003">
    <property type="protein sequence ID" value="MBF4692773.1"/>
    <property type="molecule type" value="Genomic_DNA"/>
</dbReference>
<dbReference type="Gene3D" id="1.10.287.470">
    <property type="entry name" value="Helix hairpin bin"/>
    <property type="match status" value="1"/>
</dbReference>
<keyword evidence="4" id="KW-0812">Transmembrane</keyword>
<organism evidence="5 6">
    <name type="scientific">Fusibacter ferrireducens</name>
    <dbReference type="NCBI Taxonomy" id="2785058"/>
    <lineage>
        <taxon>Bacteria</taxon>
        <taxon>Bacillati</taxon>
        <taxon>Bacillota</taxon>
        <taxon>Clostridia</taxon>
        <taxon>Eubacteriales</taxon>
        <taxon>Eubacteriales Family XII. Incertae Sedis</taxon>
        <taxon>Fusibacter</taxon>
    </lineage>
</organism>
<name>A0ABR9ZQQ0_9FIRM</name>
<feature type="transmembrane region" description="Helical" evidence="4">
    <location>
        <begin position="7"/>
        <end position="26"/>
    </location>
</feature>
<evidence type="ECO:0000256" key="1">
    <source>
        <dbReference type="ARBA" id="ARBA00004196"/>
    </source>
</evidence>
<gene>
    <name evidence="5" type="ORF">ISU02_06565</name>
</gene>
<keyword evidence="4" id="KW-1133">Transmembrane helix</keyword>
<dbReference type="PANTHER" id="PTHR32347:SF14">
    <property type="entry name" value="EFFLUX SYSTEM COMPONENT YKNX-RELATED"/>
    <property type="match status" value="1"/>
</dbReference>
<protein>
    <submittedName>
        <fullName evidence="5">HlyD family efflux transporter periplasmic adaptor subunit</fullName>
    </submittedName>
</protein>
<accession>A0ABR9ZQQ0</accession>
<dbReference type="InterPro" id="IPR050465">
    <property type="entry name" value="UPF0194_transport"/>
</dbReference>
<comment type="subcellular location">
    <subcellularLocation>
        <location evidence="1">Cell envelope</location>
    </subcellularLocation>
</comment>